<organism evidence="2 3">
    <name type="scientific">Kitasatospora indigofera</name>
    <dbReference type="NCBI Taxonomy" id="67307"/>
    <lineage>
        <taxon>Bacteria</taxon>
        <taxon>Bacillati</taxon>
        <taxon>Actinomycetota</taxon>
        <taxon>Actinomycetes</taxon>
        <taxon>Kitasatosporales</taxon>
        <taxon>Streptomycetaceae</taxon>
        <taxon>Kitasatospora</taxon>
    </lineage>
</organism>
<name>A0A919KKI9_9ACTN</name>
<feature type="region of interest" description="Disordered" evidence="1">
    <location>
        <begin position="80"/>
        <end position="107"/>
    </location>
</feature>
<evidence type="ECO:0000256" key="1">
    <source>
        <dbReference type="SAM" id="MobiDB-lite"/>
    </source>
</evidence>
<reference evidence="2" key="2">
    <citation type="submission" date="2020-09" db="EMBL/GenBank/DDBJ databases">
        <authorList>
            <person name="Sun Q."/>
            <person name="Ohkuma M."/>
        </authorList>
    </citation>
    <scope>NUCLEOTIDE SEQUENCE</scope>
    <source>
        <strain evidence="2">JCM 4646</strain>
    </source>
</reference>
<evidence type="ECO:0000313" key="2">
    <source>
        <dbReference type="EMBL" id="GHH59994.1"/>
    </source>
</evidence>
<dbReference type="Proteomes" id="UP000617734">
    <property type="component" value="Unassembled WGS sequence"/>
</dbReference>
<dbReference type="RefSeq" id="WP_190208968.1">
    <property type="nucleotide sequence ID" value="NZ_BNBO01000001.1"/>
</dbReference>
<gene>
    <name evidence="2" type="ORF">GCM10018781_04150</name>
</gene>
<dbReference type="AlphaFoldDB" id="A0A919KKI9"/>
<proteinExistence type="predicted"/>
<keyword evidence="3" id="KW-1185">Reference proteome</keyword>
<sequence>MPQLNPFPHESGGGLGPSDQAKGWHAGYVAGISSYPEPPRTPLVRSGEFMAAFEQGAEAGRADGLAEGLRWRWFGEDARTGRATADGPQPPRSPAEPVDAGEDGPAAPHHPLAWRCVGELALWTMLEQFAPGAFEHDFAGLRLDRACTDKGVARLYLPVRLIAGDPPPEPAGDPLGDAGFWHGTVGDSFAEAAAERPGPLTRAPGFLGLVRYTPAGEHDFWDVLPADGRMPPRTAGRRDG</sequence>
<reference evidence="2" key="1">
    <citation type="journal article" date="2014" name="Int. J. Syst. Evol. Microbiol.">
        <title>Complete genome sequence of Corynebacterium casei LMG S-19264T (=DSM 44701T), isolated from a smear-ripened cheese.</title>
        <authorList>
            <consortium name="US DOE Joint Genome Institute (JGI-PGF)"/>
            <person name="Walter F."/>
            <person name="Albersmeier A."/>
            <person name="Kalinowski J."/>
            <person name="Ruckert C."/>
        </authorList>
    </citation>
    <scope>NUCLEOTIDE SEQUENCE</scope>
    <source>
        <strain evidence="2">JCM 4646</strain>
    </source>
</reference>
<dbReference type="GeneID" id="95350948"/>
<dbReference type="EMBL" id="BNBO01000001">
    <property type="protein sequence ID" value="GHH59994.1"/>
    <property type="molecule type" value="Genomic_DNA"/>
</dbReference>
<feature type="region of interest" description="Disordered" evidence="1">
    <location>
        <begin position="1"/>
        <end position="23"/>
    </location>
</feature>
<protein>
    <submittedName>
        <fullName evidence="2">Uncharacterized protein</fullName>
    </submittedName>
</protein>
<accession>A0A919KKI9</accession>
<evidence type="ECO:0000313" key="3">
    <source>
        <dbReference type="Proteomes" id="UP000617734"/>
    </source>
</evidence>
<comment type="caution">
    <text evidence="2">The sequence shown here is derived from an EMBL/GenBank/DDBJ whole genome shotgun (WGS) entry which is preliminary data.</text>
</comment>